<dbReference type="GO" id="GO:0007411">
    <property type="term" value="P:axon guidance"/>
    <property type="evidence" value="ECO:0007669"/>
    <property type="project" value="TreeGrafter"/>
</dbReference>
<dbReference type="Proteomes" id="UP000535403">
    <property type="component" value="Unassembled WGS sequence"/>
</dbReference>
<proteinExistence type="predicted"/>
<dbReference type="CDD" id="cd00063">
    <property type="entry name" value="FN3"/>
    <property type="match status" value="1"/>
</dbReference>
<dbReference type="PANTHER" id="PTHR44170:SF44">
    <property type="entry name" value="L1 CELL ADHESION MOLECULE"/>
    <property type="match status" value="1"/>
</dbReference>
<dbReference type="Gene3D" id="2.60.40.10">
    <property type="entry name" value="Immunoglobulins"/>
    <property type="match status" value="1"/>
</dbReference>
<dbReference type="InterPro" id="IPR003961">
    <property type="entry name" value="FN3_dom"/>
</dbReference>
<dbReference type="PROSITE" id="PS50853">
    <property type="entry name" value="FN3"/>
    <property type="match status" value="1"/>
</dbReference>
<sequence>GGVKGEGNETNNLVITWQPLAPGEWNAAEVRYRVQWRALEPALGHWHEETVGGPPVVVGGTPTFSPYEIRVQAVNSAGKGPEPPVIVGYSGEDLPLVYPENVGVEILNSTSVRVRWSLAGAPRDLRGHLRGFRVGGP</sequence>
<dbReference type="FunFam" id="2.60.40.10:FF:000367">
    <property type="entry name" value="Neural cell adhesion molecule L1-like protein"/>
    <property type="match status" value="1"/>
</dbReference>
<dbReference type="SUPFAM" id="SSF49265">
    <property type="entry name" value="Fibronectin type III"/>
    <property type="match status" value="1"/>
</dbReference>
<dbReference type="GO" id="GO:0098632">
    <property type="term" value="F:cell-cell adhesion mediator activity"/>
    <property type="evidence" value="ECO:0007669"/>
    <property type="project" value="TreeGrafter"/>
</dbReference>
<feature type="non-terminal residue" evidence="3">
    <location>
        <position position="137"/>
    </location>
</feature>
<keyword evidence="4" id="KW-1185">Reference proteome</keyword>
<protein>
    <submittedName>
        <fullName evidence="3">NGCA protein</fullName>
    </submittedName>
</protein>
<reference evidence="3 4" key="1">
    <citation type="submission" date="2019-09" db="EMBL/GenBank/DDBJ databases">
        <title>Bird 10,000 Genomes (B10K) Project - Family phase.</title>
        <authorList>
            <person name="Zhang G."/>
        </authorList>
    </citation>
    <scope>NUCLEOTIDE SEQUENCE [LARGE SCALE GENOMIC DNA]</scope>
    <source>
        <strain evidence="3">OUT-0025</strain>
        <tissue evidence="3">Blood</tissue>
    </source>
</reference>
<name>A0A7L3X9M3_9AVES</name>
<dbReference type="InterPro" id="IPR013783">
    <property type="entry name" value="Ig-like_fold"/>
</dbReference>
<evidence type="ECO:0000259" key="2">
    <source>
        <dbReference type="PROSITE" id="PS50853"/>
    </source>
</evidence>
<dbReference type="AlphaFoldDB" id="A0A7L3X9M3"/>
<evidence type="ECO:0000313" key="4">
    <source>
        <dbReference type="Proteomes" id="UP000535403"/>
    </source>
</evidence>
<evidence type="ECO:0000313" key="3">
    <source>
        <dbReference type="EMBL" id="NXV85510.1"/>
    </source>
</evidence>
<feature type="domain" description="Fibronectin type-III" evidence="2">
    <location>
        <begin position="1"/>
        <end position="93"/>
    </location>
</feature>
<gene>
    <name evidence="3" type="primary">Ngca_1</name>
    <name evidence="3" type="ORF">CALBOR_R15391</name>
</gene>
<accession>A0A7L3X9M3</accession>
<evidence type="ECO:0000256" key="1">
    <source>
        <dbReference type="ARBA" id="ARBA00023157"/>
    </source>
</evidence>
<feature type="non-terminal residue" evidence="3">
    <location>
        <position position="1"/>
    </location>
</feature>
<organism evidence="3 4">
    <name type="scientific">Calonectris borealis</name>
    <name type="common">Cory's shearwater</name>
    <dbReference type="NCBI Taxonomy" id="1323832"/>
    <lineage>
        <taxon>Eukaryota</taxon>
        <taxon>Metazoa</taxon>
        <taxon>Chordata</taxon>
        <taxon>Craniata</taxon>
        <taxon>Vertebrata</taxon>
        <taxon>Euteleostomi</taxon>
        <taxon>Archelosauria</taxon>
        <taxon>Archosauria</taxon>
        <taxon>Dinosauria</taxon>
        <taxon>Saurischia</taxon>
        <taxon>Theropoda</taxon>
        <taxon>Coelurosauria</taxon>
        <taxon>Aves</taxon>
        <taxon>Neognathae</taxon>
        <taxon>Neoaves</taxon>
        <taxon>Aequornithes</taxon>
        <taxon>Procellariiformes</taxon>
        <taxon>Procellariidae</taxon>
        <taxon>Calonectris</taxon>
    </lineage>
</organism>
<dbReference type="InterPro" id="IPR036116">
    <property type="entry name" value="FN3_sf"/>
</dbReference>
<dbReference type="Pfam" id="PF00041">
    <property type="entry name" value="fn3"/>
    <property type="match status" value="1"/>
</dbReference>
<dbReference type="EMBL" id="VZUG01003525">
    <property type="protein sequence ID" value="NXV85510.1"/>
    <property type="molecule type" value="Genomic_DNA"/>
</dbReference>
<keyword evidence="1" id="KW-1015">Disulfide bond</keyword>
<comment type="caution">
    <text evidence="3">The sequence shown here is derived from an EMBL/GenBank/DDBJ whole genome shotgun (WGS) entry which is preliminary data.</text>
</comment>
<dbReference type="GO" id="GO:0007420">
    <property type="term" value="P:brain development"/>
    <property type="evidence" value="ECO:0007669"/>
    <property type="project" value="TreeGrafter"/>
</dbReference>
<dbReference type="PANTHER" id="PTHR44170">
    <property type="entry name" value="PROTEIN SIDEKICK"/>
    <property type="match status" value="1"/>
</dbReference>
<dbReference type="GO" id="GO:0005886">
    <property type="term" value="C:plasma membrane"/>
    <property type="evidence" value="ECO:0007669"/>
    <property type="project" value="TreeGrafter"/>
</dbReference>
<dbReference type="GO" id="GO:0030424">
    <property type="term" value="C:axon"/>
    <property type="evidence" value="ECO:0007669"/>
    <property type="project" value="TreeGrafter"/>
</dbReference>